<protein>
    <recommendedName>
        <fullName evidence="3">PhoD-like phosphatase metallophosphatase domain-containing protein</fullName>
    </recommendedName>
</protein>
<feature type="region of interest" description="Disordered" evidence="1">
    <location>
        <begin position="294"/>
        <end position="318"/>
    </location>
</feature>
<sequence>MPQHRIAIASCSHPSLPQPLWPIISSRDPAAFVWAGDAIYADVFAGLDWRSVGLKRVSDDNGHKRWRFTFPPPSIHQDATPEIIRSWYTQQWEGQSGYREFVEGNNDDGKRPLIFGTIDDHDYGANNGDATYLFRRESNLEFMDFLYAGVPDDRDDGSNGDCRQEARSGLLQGTADEGGNLNEHGNEYLCSNQKNDEARGRKAKRRSKANDPMYQRALQGKGVYGVQLFDFSRDPDASMTHDDVLWGNGYWVPEEEALIDPDLIPEMSGAVNPTYSTTHSVAIFVLDVRSNKTPWPNKKNRSTRNRSTTTTSQDKVQNQTSTLTHDFLGLHQWKWLQSALSNSRAAINIIVSGLQIHPQRFPNDGNVLEEWSKFPEAQQLLYDTVLNSGVNSPLFVSGDVHMSQILRKDCVRREVLTKGDMSEVHHTPKLRPLIEVTTSGMTHSWGTSFSSQPKHHQWPLWPYSYFISRTFMTVAHYVLPWRDLVIRNRQDVEREERDGPIKSRGGKIGKQFELGLNFGEFDFDFGENSNVCRLPDHDGCHSDDQILRGGAVTVRIFGKETNQPPKLEMKWTFDELSGKTPLPGISASYPEDFTTVANQLPESQSSQSNQPAEWVCLPYRGVPHIAHVYIGNIVMFVVFCLLFFLPHIVVVVFFLVVRRRLLLRKQSQTTTSAMHSTNWNGRANGCKG</sequence>
<feature type="transmembrane region" description="Helical" evidence="2">
    <location>
        <begin position="633"/>
        <end position="657"/>
    </location>
</feature>
<keyword evidence="2" id="KW-0472">Membrane</keyword>
<dbReference type="EMBL" id="JABMIG020000302">
    <property type="protein sequence ID" value="KAL3781933.1"/>
    <property type="molecule type" value="Genomic_DNA"/>
</dbReference>
<evidence type="ECO:0000256" key="1">
    <source>
        <dbReference type="SAM" id="MobiDB-lite"/>
    </source>
</evidence>
<dbReference type="InterPro" id="IPR018946">
    <property type="entry name" value="PhoD-like_MPP"/>
</dbReference>
<keyword evidence="2" id="KW-0812">Transmembrane</keyword>
<reference evidence="4 5" key="1">
    <citation type="journal article" date="2020" name="G3 (Bethesda)">
        <title>Improved Reference Genome for Cyclotella cryptica CCMP332, a Model for Cell Wall Morphogenesis, Salinity Adaptation, and Lipid Production in Diatoms (Bacillariophyta).</title>
        <authorList>
            <person name="Roberts W.R."/>
            <person name="Downey K.M."/>
            <person name="Ruck E.C."/>
            <person name="Traller J.C."/>
            <person name="Alverson A.J."/>
        </authorList>
    </citation>
    <scope>NUCLEOTIDE SEQUENCE [LARGE SCALE GENOMIC DNA]</scope>
    <source>
        <strain evidence="4 5">CCMP332</strain>
    </source>
</reference>
<dbReference type="Pfam" id="PF09423">
    <property type="entry name" value="PhoD"/>
    <property type="match status" value="1"/>
</dbReference>
<keyword evidence="5" id="KW-1185">Reference proteome</keyword>
<dbReference type="PANTHER" id="PTHR33987">
    <property type="entry name" value="CALCINEURIN-LIKE METALLO-PHOSPHOESTERASE SUPERFAMILY PROTEIN"/>
    <property type="match status" value="1"/>
</dbReference>
<dbReference type="Proteomes" id="UP001516023">
    <property type="component" value="Unassembled WGS sequence"/>
</dbReference>
<dbReference type="SUPFAM" id="SSF56300">
    <property type="entry name" value="Metallo-dependent phosphatases"/>
    <property type="match status" value="1"/>
</dbReference>
<organism evidence="4 5">
    <name type="scientific">Cyclotella cryptica</name>
    <dbReference type="NCBI Taxonomy" id="29204"/>
    <lineage>
        <taxon>Eukaryota</taxon>
        <taxon>Sar</taxon>
        <taxon>Stramenopiles</taxon>
        <taxon>Ochrophyta</taxon>
        <taxon>Bacillariophyta</taxon>
        <taxon>Coscinodiscophyceae</taxon>
        <taxon>Thalassiosirophycidae</taxon>
        <taxon>Stephanodiscales</taxon>
        <taxon>Stephanodiscaceae</taxon>
        <taxon>Cyclotella</taxon>
    </lineage>
</organism>
<accession>A0ABD3P202</accession>
<dbReference type="CDD" id="cd07389">
    <property type="entry name" value="MPP_PhoD"/>
    <property type="match status" value="1"/>
</dbReference>
<dbReference type="AlphaFoldDB" id="A0ABD3P202"/>
<feature type="region of interest" description="Disordered" evidence="1">
    <location>
        <begin position="172"/>
        <end position="212"/>
    </location>
</feature>
<name>A0ABD3P202_9STRA</name>
<dbReference type="InterPro" id="IPR038607">
    <property type="entry name" value="PhoD-like_sf"/>
</dbReference>
<evidence type="ECO:0000259" key="3">
    <source>
        <dbReference type="Pfam" id="PF09423"/>
    </source>
</evidence>
<gene>
    <name evidence="4" type="ORF">HJC23_011438</name>
</gene>
<evidence type="ECO:0000256" key="2">
    <source>
        <dbReference type="SAM" id="Phobius"/>
    </source>
</evidence>
<dbReference type="InterPro" id="IPR029052">
    <property type="entry name" value="Metallo-depent_PP-like"/>
</dbReference>
<proteinExistence type="predicted"/>
<evidence type="ECO:0000313" key="5">
    <source>
        <dbReference type="Proteomes" id="UP001516023"/>
    </source>
</evidence>
<feature type="domain" description="PhoD-like phosphatase metallophosphatase" evidence="3">
    <location>
        <begin position="280"/>
        <end position="405"/>
    </location>
</feature>
<dbReference type="PANTHER" id="PTHR33987:SF1">
    <property type="entry name" value="CALCINEURIN-LIKE METALLO-PHOSPHOESTERASE SUPERFAMILY PROTEIN"/>
    <property type="match status" value="1"/>
</dbReference>
<comment type="caution">
    <text evidence="4">The sequence shown here is derived from an EMBL/GenBank/DDBJ whole genome shotgun (WGS) entry which is preliminary data.</text>
</comment>
<evidence type="ECO:0000313" key="4">
    <source>
        <dbReference type="EMBL" id="KAL3781933.1"/>
    </source>
</evidence>
<keyword evidence="2" id="KW-1133">Transmembrane helix</keyword>
<dbReference type="Gene3D" id="3.60.21.70">
    <property type="entry name" value="PhoD-like phosphatase"/>
    <property type="match status" value="1"/>
</dbReference>